<reference evidence="3" key="2">
    <citation type="submission" date="2025-09" db="UniProtKB">
        <authorList>
            <consortium name="Ensembl"/>
        </authorList>
    </citation>
    <scope>IDENTIFICATION</scope>
</reference>
<dbReference type="Ensembl" id="ENSCVAT00000022714.1">
    <property type="protein sequence ID" value="ENSCVAP00000029598.1"/>
    <property type="gene ID" value="ENSCVAG00000017496.1"/>
</dbReference>
<feature type="region of interest" description="Disordered" evidence="2">
    <location>
        <begin position="110"/>
        <end position="138"/>
    </location>
</feature>
<proteinExistence type="predicted"/>
<evidence type="ECO:0000256" key="1">
    <source>
        <dbReference type="SAM" id="Coils"/>
    </source>
</evidence>
<organism evidence="3 4">
    <name type="scientific">Cyprinodon variegatus</name>
    <name type="common">Sheepshead minnow</name>
    <dbReference type="NCBI Taxonomy" id="28743"/>
    <lineage>
        <taxon>Eukaryota</taxon>
        <taxon>Metazoa</taxon>
        <taxon>Chordata</taxon>
        <taxon>Craniata</taxon>
        <taxon>Vertebrata</taxon>
        <taxon>Euteleostomi</taxon>
        <taxon>Actinopterygii</taxon>
        <taxon>Neopterygii</taxon>
        <taxon>Teleostei</taxon>
        <taxon>Neoteleostei</taxon>
        <taxon>Acanthomorphata</taxon>
        <taxon>Ovalentaria</taxon>
        <taxon>Atherinomorphae</taxon>
        <taxon>Cyprinodontiformes</taxon>
        <taxon>Cyprinodontidae</taxon>
        <taxon>Cyprinodon</taxon>
    </lineage>
</organism>
<dbReference type="Proteomes" id="UP000265020">
    <property type="component" value="Unassembled WGS sequence"/>
</dbReference>
<dbReference type="OMA" id="SKASEYH"/>
<sequence>MELKMASATEEHQQELQKMQVVLKVKEESLRKLKQDLRSQQQGDESFLTGKELHARLTNPRGTMIHSSILLEKTKLEEDVKRLQLRITELESLVCSLQAETNKWKNRAISLKGKSKAEPDKQPSTCTPKKRDLPTTTDSALVFSSPKKSCLPAKKFLDLPLKAVGSPGKAPLLPSNVLLDSPKSSFFDGSGTTELLSKTCPKQFFDNSDLGIQPDAGAETDSWRYKLKEEDYCGVQ</sequence>
<dbReference type="AlphaFoldDB" id="A0A3Q2EAZ0"/>
<protein>
    <submittedName>
        <fullName evidence="3">Uncharacterized protein</fullName>
    </submittedName>
</protein>
<accession>A0A3Q2EAZ0</accession>
<feature type="coiled-coil region" evidence="1">
    <location>
        <begin position="16"/>
        <end position="43"/>
    </location>
</feature>
<evidence type="ECO:0000256" key="2">
    <source>
        <dbReference type="SAM" id="MobiDB-lite"/>
    </source>
</evidence>
<reference evidence="3" key="1">
    <citation type="submission" date="2025-08" db="UniProtKB">
        <authorList>
            <consortium name="Ensembl"/>
        </authorList>
    </citation>
    <scope>IDENTIFICATION</scope>
</reference>
<evidence type="ECO:0000313" key="4">
    <source>
        <dbReference type="Proteomes" id="UP000265020"/>
    </source>
</evidence>
<keyword evidence="1" id="KW-0175">Coiled coil</keyword>
<evidence type="ECO:0000313" key="3">
    <source>
        <dbReference type="Ensembl" id="ENSCVAP00000029598.1"/>
    </source>
</evidence>
<keyword evidence="4" id="KW-1185">Reference proteome</keyword>
<dbReference type="GeneTree" id="ENSGT00740000116948"/>
<name>A0A3Q2EAZ0_CYPVA</name>